<proteinExistence type="predicted"/>
<dbReference type="InterPro" id="IPR023796">
    <property type="entry name" value="Serpin_dom"/>
</dbReference>
<dbReference type="Proteomes" id="UP001153148">
    <property type="component" value="Unassembled WGS sequence"/>
</dbReference>
<name>A0ABN7PGV2_TIMPD</name>
<dbReference type="EMBL" id="CAJPIN010036993">
    <property type="protein sequence ID" value="CAG2064803.1"/>
    <property type="molecule type" value="Genomic_DNA"/>
</dbReference>
<dbReference type="InterPro" id="IPR042178">
    <property type="entry name" value="Serpin_sf_1"/>
</dbReference>
<feature type="domain" description="Serpin" evidence="3">
    <location>
        <begin position="15"/>
        <end position="117"/>
    </location>
</feature>
<reference evidence="4" key="1">
    <citation type="submission" date="2021-03" db="EMBL/GenBank/DDBJ databases">
        <authorList>
            <person name="Tran Van P."/>
        </authorList>
    </citation>
    <scope>NUCLEOTIDE SEQUENCE</scope>
</reference>
<evidence type="ECO:0000256" key="1">
    <source>
        <dbReference type="ARBA" id="ARBA00022690"/>
    </source>
</evidence>
<gene>
    <name evidence="4" type="ORF">TPAB3V08_LOCUS11747</name>
</gene>
<evidence type="ECO:0000313" key="4">
    <source>
        <dbReference type="EMBL" id="CAG2064803.1"/>
    </source>
</evidence>
<sequence>MHESDALDNAATETVARGQTAKEIADVLHLNSDIEEMKNNALQIKNNMSGNPTKVGIVSALVASEEMTASQLFISSAAQFFGVEVYSLNMRKNNQAVDTINKWVKLKTARNIPIIMDPRK</sequence>
<evidence type="ECO:0000256" key="2">
    <source>
        <dbReference type="ARBA" id="ARBA00022900"/>
    </source>
</evidence>
<dbReference type="InterPro" id="IPR036186">
    <property type="entry name" value="Serpin_sf"/>
</dbReference>
<dbReference type="SUPFAM" id="SSF56574">
    <property type="entry name" value="Serpins"/>
    <property type="match status" value="1"/>
</dbReference>
<organism evidence="4 5">
    <name type="scientific">Timema podura</name>
    <name type="common">Walking stick</name>
    <dbReference type="NCBI Taxonomy" id="61482"/>
    <lineage>
        <taxon>Eukaryota</taxon>
        <taxon>Metazoa</taxon>
        <taxon>Ecdysozoa</taxon>
        <taxon>Arthropoda</taxon>
        <taxon>Hexapoda</taxon>
        <taxon>Insecta</taxon>
        <taxon>Pterygota</taxon>
        <taxon>Neoptera</taxon>
        <taxon>Polyneoptera</taxon>
        <taxon>Phasmatodea</taxon>
        <taxon>Timematodea</taxon>
        <taxon>Timematoidea</taxon>
        <taxon>Timematidae</taxon>
        <taxon>Timema</taxon>
    </lineage>
</organism>
<dbReference type="Gene3D" id="3.30.497.10">
    <property type="entry name" value="Antithrombin, subunit I, domain 2"/>
    <property type="match status" value="1"/>
</dbReference>
<dbReference type="Pfam" id="PF00079">
    <property type="entry name" value="Serpin"/>
    <property type="match status" value="1"/>
</dbReference>
<keyword evidence="5" id="KW-1185">Reference proteome</keyword>
<comment type="caution">
    <text evidence="4">The sequence shown here is derived from an EMBL/GenBank/DDBJ whole genome shotgun (WGS) entry which is preliminary data.</text>
</comment>
<accession>A0ABN7PGV2</accession>
<evidence type="ECO:0000313" key="5">
    <source>
        <dbReference type="Proteomes" id="UP001153148"/>
    </source>
</evidence>
<keyword evidence="2" id="KW-0722">Serine protease inhibitor</keyword>
<keyword evidence="1" id="KW-0646">Protease inhibitor</keyword>
<protein>
    <recommendedName>
        <fullName evidence="3">Serpin domain-containing protein</fullName>
    </recommendedName>
</protein>
<evidence type="ECO:0000259" key="3">
    <source>
        <dbReference type="Pfam" id="PF00079"/>
    </source>
</evidence>